<sequence>MTTVELIAQHIVNHLASQKPLFIAIQGPQGSGKSYTTAQVQKILQSPPHLLRVVVFSLDDLYLPHEDLVSLAASHPQNVLWQGRGQPGTHDVELGVKILRSLKQGIGTVELPRFDKSLYSGEGDRLPLDGSGIVIEQPPTVDVVIFEGWCVGFRSISQDDLLLRWNGIWREEREKLSLTENQMGRLEDIEAVNEKLNDYDQLWEFFDCFIQVIVTS</sequence>
<dbReference type="InterPro" id="IPR027417">
    <property type="entry name" value="P-loop_NTPase"/>
</dbReference>
<dbReference type="EMBL" id="MU155132">
    <property type="protein sequence ID" value="KAF9485999.1"/>
    <property type="molecule type" value="Genomic_DNA"/>
</dbReference>
<keyword evidence="2" id="KW-1185">Reference proteome</keyword>
<evidence type="ECO:0000313" key="1">
    <source>
        <dbReference type="EMBL" id="KAF9485999.1"/>
    </source>
</evidence>
<name>A0A9P5ZGJ1_9AGAR</name>
<dbReference type="Proteomes" id="UP000807469">
    <property type="component" value="Unassembled WGS sequence"/>
</dbReference>
<proteinExistence type="predicted"/>
<dbReference type="AlphaFoldDB" id="A0A9P5ZGJ1"/>
<dbReference type="OrthoDB" id="347435at2759"/>
<evidence type="ECO:0000313" key="2">
    <source>
        <dbReference type="Proteomes" id="UP000807469"/>
    </source>
</evidence>
<dbReference type="SUPFAM" id="SSF52540">
    <property type="entry name" value="P-loop containing nucleoside triphosphate hydrolases"/>
    <property type="match status" value="1"/>
</dbReference>
<dbReference type="Gene3D" id="3.40.50.300">
    <property type="entry name" value="P-loop containing nucleotide triphosphate hydrolases"/>
    <property type="match status" value="1"/>
</dbReference>
<protein>
    <submittedName>
        <fullName evidence="1">P-loop containing nucleoside triphosphate hydrolase protein</fullName>
    </submittedName>
</protein>
<organism evidence="1 2">
    <name type="scientific">Pholiota conissans</name>
    <dbReference type="NCBI Taxonomy" id="109636"/>
    <lineage>
        <taxon>Eukaryota</taxon>
        <taxon>Fungi</taxon>
        <taxon>Dikarya</taxon>
        <taxon>Basidiomycota</taxon>
        <taxon>Agaricomycotina</taxon>
        <taxon>Agaricomycetes</taxon>
        <taxon>Agaricomycetidae</taxon>
        <taxon>Agaricales</taxon>
        <taxon>Agaricineae</taxon>
        <taxon>Strophariaceae</taxon>
        <taxon>Pholiota</taxon>
    </lineage>
</organism>
<gene>
    <name evidence="1" type="ORF">BDN70DRAFT_870497</name>
</gene>
<reference evidence="1" key="1">
    <citation type="submission" date="2020-11" db="EMBL/GenBank/DDBJ databases">
        <authorList>
            <consortium name="DOE Joint Genome Institute"/>
            <person name="Ahrendt S."/>
            <person name="Riley R."/>
            <person name="Andreopoulos W."/>
            <person name="Labutti K."/>
            <person name="Pangilinan J."/>
            <person name="Ruiz-Duenas F.J."/>
            <person name="Barrasa J.M."/>
            <person name="Sanchez-Garcia M."/>
            <person name="Camarero S."/>
            <person name="Miyauchi S."/>
            <person name="Serrano A."/>
            <person name="Linde D."/>
            <person name="Babiker R."/>
            <person name="Drula E."/>
            <person name="Ayuso-Fernandez I."/>
            <person name="Pacheco R."/>
            <person name="Padilla G."/>
            <person name="Ferreira P."/>
            <person name="Barriuso J."/>
            <person name="Kellner H."/>
            <person name="Castanera R."/>
            <person name="Alfaro M."/>
            <person name="Ramirez L."/>
            <person name="Pisabarro A.G."/>
            <person name="Kuo A."/>
            <person name="Tritt A."/>
            <person name="Lipzen A."/>
            <person name="He G."/>
            <person name="Yan M."/>
            <person name="Ng V."/>
            <person name="Cullen D."/>
            <person name="Martin F."/>
            <person name="Rosso M.-N."/>
            <person name="Henrissat B."/>
            <person name="Hibbett D."/>
            <person name="Martinez A.T."/>
            <person name="Grigoriev I.V."/>
        </authorList>
    </citation>
    <scope>NUCLEOTIDE SEQUENCE</scope>
    <source>
        <strain evidence="1">CIRM-BRFM 674</strain>
    </source>
</reference>
<dbReference type="PANTHER" id="PTHR10285">
    <property type="entry name" value="URIDINE KINASE"/>
    <property type="match status" value="1"/>
</dbReference>
<keyword evidence="1" id="KW-0378">Hydrolase</keyword>
<accession>A0A9P5ZGJ1</accession>
<comment type="caution">
    <text evidence="1">The sequence shown here is derived from an EMBL/GenBank/DDBJ whole genome shotgun (WGS) entry which is preliminary data.</text>
</comment>
<dbReference type="GO" id="GO:0016787">
    <property type="term" value="F:hydrolase activity"/>
    <property type="evidence" value="ECO:0007669"/>
    <property type="project" value="UniProtKB-KW"/>
</dbReference>